<feature type="compositionally biased region" description="Low complexity" evidence="1">
    <location>
        <begin position="78"/>
        <end position="103"/>
    </location>
</feature>
<feature type="region of interest" description="Disordered" evidence="1">
    <location>
        <begin position="35"/>
        <end position="126"/>
    </location>
</feature>
<accession>A0A269XVU2</accession>
<organism evidence="3 4">
    <name type="scientific">Lentilactobacillus parakefiri</name>
    <dbReference type="NCBI Taxonomy" id="152332"/>
    <lineage>
        <taxon>Bacteria</taxon>
        <taxon>Bacillati</taxon>
        <taxon>Bacillota</taxon>
        <taxon>Bacilli</taxon>
        <taxon>Lactobacillales</taxon>
        <taxon>Lactobacillaceae</taxon>
        <taxon>Lentilactobacillus</taxon>
    </lineage>
</organism>
<name>A0A269XVU2_9LACO</name>
<gene>
    <name evidence="3" type="ORF">B8W98_10835</name>
</gene>
<sequence>MTHMSKNIIRYSIVLLSLFTGIYIQSSNAFATTETVSTSSNQSTGNTENSDNDSGKDTGGGGIIIDPAHGGNNGGGASTNYPNNATATSSATGLGTGSSTANTQQAALTPVKGPETDVGNTDTNDSYTLRTQDANITESESPQVGDATLTLGQEKEIAKQYGMKTVSNDAAKKLGMTPVSVENEEQLNYVLSGKLEGTQPYQATAFAKTTKSNSKSKIVRKGLYTNGVEVIYGNVRFTRKGHKIKKIKNVWTDTAGLSYPVQWEQRSAWVHINKGRRSGIVTFKGERIFSIIIPGRTITLVRPTTFKMRFKA</sequence>
<comment type="caution">
    <text evidence="3">The sequence shown here is derived from an EMBL/GenBank/DDBJ whole genome shotgun (WGS) entry which is preliminary data.</text>
</comment>
<dbReference type="EMBL" id="NCXI01000115">
    <property type="protein sequence ID" value="PAK77309.1"/>
    <property type="molecule type" value="Genomic_DNA"/>
</dbReference>
<evidence type="ECO:0000313" key="3">
    <source>
        <dbReference type="EMBL" id="PAK77309.1"/>
    </source>
</evidence>
<reference evidence="3 4" key="1">
    <citation type="submission" date="2017-04" db="EMBL/GenBank/DDBJ databases">
        <title>Kefir bacterial isolates.</title>
        <authorList>
            <person name="Kim Y."/>
            <person name="Blasche S."/>
            <person name="Patil K.R."/>
        </authorList>
    </citation>
    <scope>NUCLEOTIDE SEQUENCE [LARGE SCALE GENOMIC DNA]</scope>
    <source>
        <strain evidence="3 4">OG2</strain>
    </source>
</reference>
<dbReference type="Proteomes" id="UP000216802">
    <property type="component" value="Unassembled WGS sequence"/>
</dbReference>
<evidence type="ECO:0000256" key="2">
    <source>
        <dbReference type="SAM" id="SignalP"/>
    </source>
</evidence>
<protein>
    <submittedName>
        <fullName evidence="3">Uncharacterized protein</fullName>
    </submittedName>
</protein>
<feature type="chain" id="PRO_5012515342" evidence="2">
    <location>
        <begin position="32"/>
        <end position="312"/>
    </location>
</feature>
<evidence type="ECO:0000313" key="4">
    <source>
        <dbReference type="Proteomes" id="UP000216802"/>
    </source>
</evidence>
<proteinExistence type="predicted"/>
<dbReference type="AlphaFoldDB" id="A0A269XVU2"/>
<evidence type="ECO:0000256" key="1">
    <source>
        <dbReference type="SAM" id="MobiDB-lite"/>
    </source>
</evidence>
<feature type="compositionally biased region" description="Polar residues" evidence="1">
    <location>
        <begin position="35"/>
        <end position="49"/>
    </location>
</feature>
<keyword evidence="2" id="KW-0732">Signal</keyword>
<feature type="signal peptide" evidence="2">
    <location>
        <begin position="1"/>
        <end position="31"/>
    </location>
</feature>
<dbReference type="RefSeq" id="WP_095355192.1">
    <property type="nucleotide sequence ID" value="NZ_NCXI01000115.1"/>
</dbReference>